<reference evidence="1" key="2">
    <citation type="journal article" date="2018" name="Genome Biol.">
        <title>SKESA: strategic k-mer extension for scrupulous assemblies.</title>
        <authorList>
            <person name="Souvorov A."/>
            <person name="Agarwala R."/>
            <person name="Lipman D.J."/>
        </authorList>
    </citation>
    <scope>NUCLEOTIDE SEQUENCE</scope>
    <source>
        <strain evidence="1">CAVp300</strain>
    </source>
</reference>
<dbReference type="NCBIfam" id="NF008488">
    <property type="entry name" value="PRK11396.1"/>
    <property type="match status" value="1"/>
</dbReference>
<evidence type="ECO:0000313" key="3">
    <source>
        <dbReference type="Proteomes" id="UP000192521"/>
    </source>
</evidence>
<dbReference type="OrthoDB" id="9800082at2"/>
<reference evidence="2 3" key="1">
    <citation type="submission" date="2017-02" db="EMBL/GenBank/DDBJ databases">
        <title>Draft genome sequence of a Kluyvera intermedia isolate from a patient with a pancreatic abscess.</title>
        <authorList>
            <person name="Thele R."/>
        </authorList>
    </citation>
    <scope>NUCLEOTIDE SEQUENCE [LARGE SCALE GENOMIC DNA]</scope>
    <source>
        <strain evidence="2 3">FOSA7093</strain>
    </source>
</reference>
<dbReference type="PANTHER" id="PTHR37943">
    <property type="entry name" value="PROTEIN VES"/>
    <property type="match status" value="1"/>
</dbReference>
<dbReference type="Gene3D" id="2.60.120.10">
    <property type="entry name" value="Jelly Rolls"/>
    <property type="match status" value="1"/>
</dbReference>
<dbReference type="AlphaFoldDB" id="A0A9P3T4I7"/>
<dbReference type="EMBL" id="DACSUM010000004">
    <property type="protein sequence ID" value="HAT3580460.1"/>
    <property type="molecule type" value="Genomic_DNA"/>
</dbReference>
<keyword evidence="3" id="KW-1185">Reference proteome</keyword>
<sequence length="185" mass="20937">MEFFDIRKMPVNLWRNGAGETREICCFPEATRDFSWRASIASLASNGEFPQFPGVDRVITLIEGGEVTLDGGHEFCHTLKKFQPFTFAGEQPVKVQLHDGQMSMDFNIMTRRDRCRAKVRIADRTFTTFGTRGGVIFVLSGAWQLGDKLLTADQGAFWSEGRQTLRLLKSEGQLLFSEITWLPGH</sequence>
<dbReference type="InterPro" id="IPR010282">
    <property type="entry name" value="Uncharacterised_HutD/Ves"/>
</dbReference>
<proteinExistence type="predicted"/>
<dbReference type="Proteomes" id="UP000867740">
    <property type="component" value="Unassembled WGS sequence"/>
</dbReference>
<evidence type="ECO:0000313" key="4">
    <source>
        <dbReference type="Proteomes" id="UP000867740"/>
    </source>
</evidence>
<dbReference type="InterPro" id="IPR011051">
    <property type="entry name" value="RmlC_Cupin_sf"/>
</dbReference>
<dbReference type="CDD" id="cd20293">
    <property type="entry name" value="cupin_HutD_N"/>
    <property type="match status" value="1"/>
</dbReference>
<dbReference type="Pfam" id="PF05962">
    <property type="entry name" value="HutD"/>
    <property type="match status" value="1"/>
</dbReference>
<dbReference type="SUPFAM" id="SSF51182">
    <property type="entry name" value="RmlC-like cupins"/>
    <property type="match status" value="1"/>
</dbReference>
<protein>
    <submittedName>
        <fullName evidence="1">Environmental stress-induced protein Ves</fullName>
    </submittedName>
</protein>
<name>A0A9P3T4I7_KLUIN</name>
<comment type="caution">
    <text evidence="1">The sequence shown here is derived from an EMBL/GenBank/DDBJ whole genome shotgun (WGS) entry which is preliminary data.</text>
</comment>
<dbReference type="InterPro" id="IPR014710">
    <property type="entry name" value="RmlC-like_jellyroll"/>
</dbReference>
<dbReference type="EMBL" id="MWPR01000016">
    <property type="protein sequence ID" value="ORJ50027.1"/>
    <property type="molecule type" value="Genomic_DNA"/>
</dbReference>
<gene>
    <name evidence="1" type="primary">ves</name>
    <name evidence="2" type="ORF">B2M27_12575</name>
    <name evidence="1" type="ORF">I8531_000718</name>
</gene>
<dbReference type="Proteomes" id="UP000192521">
    <property type="component" value="Unassembled WGS sequence"/>
</dbReference>
<evidence type="ECO:0000313" key="2">
    <source>
        <dbReference type="EMBL" id="ORJ50027.1"/>
    </source>
</evidence>
<evidence type="ECO:0000313" key="1">
    <source>
        <dbReference type="EMBL" id="HAT3580460.1"/>
    </source>
</evidence>
<organism evidence="1 4">
    <name type="scientific">Kluyvera intermedia</name>
    <name type="common">Enterobacter intermedius</name>
    <dbReference type="NCBI Taxonomy" id="61648"/>
    <lineage>
        <taxon>Bacteria</taxon>
        <taxon>Pseudomonadati</taxon>
        <taxon>Pseudomonadota</taxon>
        <taxon>Gammaproteobacteria</taxon>
        <taxon>Enterobacterales</taxon>
        <taxon>Enterobacteriaceae</taxon>
        <taxon>Kluyvera</taxon>
    </lineage>
</organism>
<dbReference type="PANTHER" id="PTHR37943:SF1">
    <property type="entry name" value="PROTEIN VES"/>
    <property type="match status" value="1"/>
</dbReference>
<accession>A0A9P3T4I7</accession>
<reference evidence="1" key="3">
    <citation type="submission" date="2020-10" db="EMBL/GenBank/DDBJ databases">
        <authorList>
            <consortium name="NCBI Pathogen Detection Project"/>
        </authorList>
    </citation>
    <scope>NUCLEOTIDE SEQUENCE</scope>
    <source>
        <strain evidence="1">CAVp300</strain>
    </source>
</reference>
<dbReference type="RefSeq" id="WP_047369965.1">
    <property type="nucleotide sequence ID" value="NZ_CABMNU010000005.1"/>
</dbReference>